<dbReference type="Proteomes" id="UP000291189">
    <property type="component" value="Unassembled WGS sequence"/>
</dbReference>
<proteinExistence type="predicted"/>
<dbReference type="EMBL" id="SDPU01000009">
    <property type="protein sequence ID" value="RYU14826.1"/>
    <property type="molecule type" value="Genomic_DNA"/>
</dbReference>
<evidence type="ECO:0000313" key="1">
    <source>
        <dbReference type="EMBL" id="RYU14826.1"/>
    </source>
</evidence>
<comment type="caution">
    <text evidence="1">The sequence shown here is derived from an EMBL/GenBank/DDBJ whole genome shotgun (WGS) entry which is preliminary data.</text>
</comment>
<evidence type="ECO:0000313" key="2">
    <source>
        <dbReference type="Proteomes" id="UP000291189"/>
    </source>
</evidence>
<name>A0A4V1Z2L5_9ACTN</name>
<dbReference type="RefSeq" id="WP_129985249.1">
    <property type="nucleotide sequence ID" value="NZ_SDPU01000009.1"/>
</dbReference>
<gene>
    <name evidence="1" type="ORF">ETU37_02225</name>
</gene>
<protein>
    <submittedName>
        <fullName evidence="1">Uncharacterized protein</fullName>
    </submittedName>
</protein>
<accession>A0A4V1Z2L5</accession>
<keyword evidence="2" id="KW-1185">Reference proteome</keyword>
<dbReference type="AlphaFoldDB" id="A0A4V1Z2L5"/>
<sequence length="187" mass="21529">MTSTRSKRSKVPLNKRHLARLSKIAAEDHESFYARRPEYQGRLIAVVLAQGAALHYLDRSNGVKDLDVWSFFALPVEQNRFPEDQRKKHVDFGPSDLGRQRYELKLAKSPRQKALMARWSNEHVGRRVDLMMRGLACDPEDDPADAIRTWLASGVRKPGSSPWHLRQKAVILVDPPERRGEVVWDPR</sequence>
<organism evidence="1 2">
    <name type="scientific">Nocardioides iriomotensis</name>
    <dbReference type="NCBI Taxonomy" id="715784"/>
    <lineage>
        <taxon>Bacteria</taxon>
        <taxon>Bacillati</taxon>
        <taxon>Actinomycetota</taxon>
        <taxon>Actinomycetes</taxon>
        <taxon>Propionibacteriales</taxon>
        <taxon>Nocardioidaceae</taxon>
        <taxon>Nocardioides</taxon>
    </lineage>
</organism>
<reference evidence="1 2" key="1">
    <citation type="submission" date="2019-01" db="EMBL/GenBank/DDBJ databases">
        <title>Nocardioides guangzhouensis sp. nov., an actinobacterium isolated from soil.</title>
        <authorList>
            <person name="Fu Y."/>
            <person name="Cai Y."/>
            <person name="Lin Z."/>
            <person name="Chen P."/>
        </authorList>
    </citation>
    <scope>NUCLEOTIDE SEQUENCE [LARGE SCALE GENOMIC DNA]</scope>
    <source>
        <strain evidence="1 2">NBRC 105384</strain>
    </source>
</reference>
<dbReference type="OrthoDB" id="4543719at2"/>